<dbReference type="Proteomes" id="UP000027138">
    <property type="component" value="Unassembled WGS sequence"/>
</dbReference>
<evidence type="ECO:0000256" key="1">
    <source>
        <dbReference type="SAM" id="SignalP"/>
    </source>
</evidence>
<dbReference type="EMBL" id="KK915213">
    <property type="protein sequence ID" value="KDP23591.1"/>
    <property type="molecule type" value="Genomic_DNA"/>
</dbReference>
<dbReference type="KEGG" id="jcu:105647617"/>
<feature type="signal peptide" evidence="1">
    <location>
        <begin position="1"/>
        <end position="24"/>
    </location>
</feature>
<organism evidence="2 3">
    <name type="scientific">Jatropha curcas</name>
    <name type="common">Barbados nut</name>
    <dbReference type="NCBI Taxonomy" id="180498"/>
    <lineage>
        <taxon>Eukaryota</taxon>
        <taxon>Viridiplantae</taxon>
        <taxon>Streptophyta</taxon>
        <taxon>Embryophyta</taxon>
        <taxon>Tracheophyta</taxon>
        <taxon>Spermatophyta</taxon>
        <taxon>Magnoliopsida</taxon>
        <taxon>eudicotyledons</taxon>
        <taxon>Gunneridae</taxon>
        <taxon>Pentapetalae</taxon>
        <taxon>rosids</taxon>
        <taxon>fabids</taxon>
        <taxon>Malpighiales</taxon>
        <taxon>Euphorbiaceae</taxon>
        <taxon>Crotonoideae</taxon>
        <taxon>Jatropheae</taxon>
        <taxon>Jatropha</taxon>
    </lineage>
</organism>
<keyword evidence="3" id="KW-1185">Reference proteome</keyword>
<evidence type="ECO:0000313" key="2">
    <source>
        <dbReference type="EMBL" id="KDP23591.1"/>
    </source>
</evidence>
<evidence type="ECO:0000313" key="3">
    <source>
        <dbReference type="Proteomes" id="UP000027138"/>
    </source>
</evidence>
<dbReference type="AlphaFoldDB" id="A0A067JI16"/>
<proteinExistence type="predicted"/>
<accession>A0A067JI16</accession>
<reference evidence="2 3" key="1">
    <citation type="journal article" date="2014" name="PLoS ONE">
        <title>Global Analysis of Gene Expression Profiles in Physic Nut (Jatropha curcas L.) Seedlings Exposed to Salt Stress.</title>
        <authorList>
            <person name="Zhang L."/>
            <person name="Zhang C."/>
            <person name="Wu P."/>
            <person name="Chen Y."/>
            <person name="Li M."/>
            <person name="Jiang H."/>
            <person name="Wu G."/>
        </authorList>
    </citation>
    <scope>NUCLEOTIDE SEQUENCE [LARGE SCALE GENOMIC DNA]</scope>
    <source>
        <strain evidence="3">cv. GZQX0401</strain>
        <tissue evidence="2">Young leaves</tissue>
    </source>
</reference>
<name>A0A067JI16_JATCU</name>
<gene>
    <name evidence="2" type="ORF">JCGZ_23424</name>
</gene>
<keyword evidence="1" id="KW-0732">Signal</keyword>
<sequence>MGRALFNLAFLMMLIVTMRCFVDGTEVEEETKMVKQEIPLTSNNEKDKVIVCVSDNNCKGACPNTCDRIFCKDYNCYCQKGSRKSVDITLPCALPIGLHI</sequence>
<protein>
    <submittedName>
        <fullName evidence="2">Uncharacterized protein</fullName>
    </submittedName>
</protein>
<feature type="chain" id="PRO_5001638687" evidence="1">
    <location>
        <begin position="25"/>
        <end position="100"/>
    </location>
</feature>